<gene>
    <name evidence="2" type="ORF">ORAREDHAP_LOCUS3</name>
</gene>
<dbReference type="AlphaFoldDB" id="A0A6J5VRK1"/>
<sequence>MYETVIATTYNNINRRVNLVESNRSSHNRNNIYTKKQRPPLKKDHNHNHDLNHNQTQGTATTSDDDDDKSNSKICGSSGPHKIETPNLKSNLKKTATVEENRQLRAERRKVSWPDIAHGKDIAHVQEFEPSVWEDGDLEGVRNSCVCAIQ</sequence>
<evidence type="ECO:0000313" key="2">
    <source>
        <dbReference type="EMBL" id="CAB4291940.1"/>
    </source>
</evidence>
<feature type="compositionally biased region" description="Basic and acidic residues" evidence="1">
    <location>
        <begin position="41"/>
        <end position="52"/>
    </location>
</feature>
<proteinExistence type="predicted"/>
<name>A0A6J5VRK1_PRUAR</name>
<accession>A0A6J5VRK1</accession>
<reference evidence="3" key="1">
    <citation type="journal article" date="2020" name="Genome Biol.">
        <title>Gamete binning: chromosome-level and haplotype-resolved genome assembly enabled by high-throughput single-cell sequencing of gamete genomes.</title>
        <authorList>
            <person name="Campoy J.A."/>
            <person name="Sun H."/>
            <person name="Goel M."/>
            <person name="Jiao W.-B."/>
            <person name="Folz-Donahue K."/>
            <person name="Wang N."/>
            <person name="Rubio M."/>
            <person name="Liu C."/>
            <person name="Kukat C."/>
            <person name="Ruiz D."/>
            <person name="Huettel B."/>
            <person name="Schneeberger K."/>
        </authorList>
    </citation>
    <scope>NUCLEOTIDE SEQUENCE [LARGE SCALE GENOMIC DNA]</scope>
    <source>
        <strain evidence="3">cv. Rojo Pasion</strain>
    </source>
</reference>
<feature type="compositionally biased region" description="Polar residues" evidence="1">
    <location>
        <begin position="20"/>
        <end position="34"/>
    </location>
</feature>
<dbReference type="OrthoDB" id="1921202at2759"/>
<organism evidence="2 3">
    <name type="scientific">Prunus armeniaca</name>
    <name type="common">Apricot</name>
    <name type="synonym">Armeniaca vulgaris</name>
    <dbReference type="NCBI Taxonomy" id="36596"/>
    <lineage>
        <taxon>Eukaryota</taxon>
        <taxon>Viridiplantae</taxon>
        <taxon>Streptophyta</taxon>
        <taxon>Embryophyta</taxon>
        <taxon>Tracheophyta</taxon>
        <taxon>Spermatophyta</taxon>
        <taxon>Magnoliopsida</taxon>
        <taxon>eudicotyledons</taxon>
        <taxon>Gunneridae</taxon>
        <taxon>Pentapetalae</taxon>
        <taxon>rosids</taxon>
        <taxon>fabids</taxon>
        <taxon>Rosales</taxon>
        <taxon>Rosaceae</taxon>
        <taxon>Amygdaloideae</taxon>
        <taxon>Amygdaleae</taxon>
        <taxon>Prunus</taxon>
    </lineage>
</organism>
<dbReference type="EMBL" id="CAEKKB010000001">
    <property type="protein sequence ID" value="CAB4291940.1"/>
    <property type="molecule type" value="Genomic_DNA"/>
</dbReference>
<evidence type="ECO:0000313" key="3">
    <source>
        <dbReference type="Proteomes" id="UP000507245"/>
    </source>
</evidence>
<dbReference type="Proteomes" id="UP000507245">
    <property type="component" value="Unassembled WGS sequence"/>
</dbReference>
<dbReference type="PANTHER" id="PTHR33401">
    <property type="entry name" value="LIGHT-HARVESTING COMPLEX-LIKE PROTEIN OHP2, CHLOROPLASTIC"/>
    <property type="match status" value="1"/>
</dbReference>
<dbReference type="PANTHER" id="PTHR33401:SF13">
    <property type="entry name" value="EXPRESSED PROTEIN"/>
    <property type="match status" value="1"/>
</dbReference>
<evidence type="ECO:0000256" key="1">
    <source>
        <dbReference type="SAM" id="MobiDB-lite"/>
    </source>
</evidence>
<keyword evidence="3" id="KW-1185">Reference proteome</keyword>
<feature type="region of interest" description="Disordered" evidence="1">
    <location>
        <begin position="20"/>
        <end position="101"/>
    </location>
</feature>
<protein>
    <submittedName>
        <fullName evidence="2">Uncharacterized protein</fullName>
    </submittedName>
</protein>